<proteinExistence type="predicted"/>
<evidence type="ECO:0000313" key="2">
    <source>
        <dbReference type="Proteomes" id="UP001596289"/>
    </source>
</evidence>
<keyword evidence="2" id="KW-1185">Reference proteome</keyword>
<accession>A0ABW1RGT8</accession>
<reference evidence="2" key="1">
    <citation type="journal article" date="2019" name="Int. J. Syst. Evol. Microbiol.">
        <title>The Global Catalogue of Microorganisms (GCM) 10K type strain sequencing project: providing services to taxonomists for standard genome sequencing and annotation.</title>
        <authorList>
            <consortium name="The Broad Institute Genomics Platform"/>
            <consortium name="The Broad Institute Genome Sequencing Center for Infectious Disease"/>
            <person name="Wu L."/>
            <person name="Ma J."/>
        </authorList>
    </citation>
    <scope>NUCLEOTIDE SEQUENCE [LARGE SCALE GENOMIC DNA]</scope>
    <source>
        <strain evidence="2">CCM 8904</strain>
    </source>
</reference>
<comment type="caution">
    <text evidence="1">The sequence shown here is derived from an EMBL/GenBank/DDBJ whole genome shotgun (WGS) entry which is preliminary data.</text>
</comment>
<dbReference type="EMBL" id="JBHSSL010000041">
    <property type="protein sequence ID" value="MFC6170375.1"/>
    <property type="molecule type" value="Genomic_DNA"/>
</dbReference>
<gene>
    <name evidence="1" type="ORF">ACFQGP_07285</name>
</gene>
<organism evidence="1 2">
    <name type="scientific">Loigolactobacillus jiayinensis</name>
    <dbReference type="NCBI Taxonomy" id="2486016"/>
    <lineage>
        <taxon>Bacteria</taxon>
        <taxon>Bacillati</taxon>
        <taxon>Bacillota</taxon>
        <taxon>Bacilli</taxon>
        <taxon>Lactobacillales</taxon>
        <taxon>Lactobacillaceae</taxon>
        <taxon>Loigolactobacillus</taxon>
    </lineage>
</organism>
<name>A0ABW1RGT8_9LACO</name>
<dbReference type="RefSeq" id="WP_125552702.1">
    <property type="nucleotide sequence ID" value="NZ_JBHSSL010000041.1"/>
</dbReference>
<evidence type="ECO:0000313" key="1">
    <source>
        <dbReference type="EMBL" id="MFC6170375.1"/>
    </source>
</evidence>
<sequence length="60" mass="6802">MSYLQKYKEQFEENSDILDRAYGEVVDPDPGQLIMDLMSALDSTDSIAKQMATKLDQVKS</sequence>
<dbReference type="Proteomes" id="UP001596289">
    <property type="component" value="Unassembled WGS sequence"/>
</dbReference>
<protein>
    <submittedName>
        <fullName evidence="1">Uncharacterized protein</fullName>
    </submittedName>
</protein>